<sequence>MNIYMIRKLKTGGLQYLTSWPYLWCRQSDANMWWGDNGLKIARLILRDLPIRNDCEIIKFEFKERL</sequence>
<dbReference type="EMBL" id="LAZR01008305">
    <property type="protein sequence ID" value="KKM79653.1"/>
    <property type="molecule type" value="Genomic_DNA"/>
</dbReference>
<proteinExistence type="predicted"/>
<gene>
    <name evidence="1" type="ORF">LCGC14_1347770</name>
</gene>
<comment type="caution">
    <text evidence="1">The sequence shown here is derived from an EMBL/GenBank/DDBJ whole genome shotgun (WGS) entry which is preliminary data.</text>
</comment>
<reference evidence="1" key="1">
    <citation type="journal article" date="2015" name="Nature">
        <title>Complex archaea that bridge the gap between prokaryotes and eukaryotes.</title>
        <authorList>
            <person name="Spang A."/>
            <person name="Saw J.H."/>
            <person name="Jorgensen S.L."/>
            <person name="Zaremba-Niedzwiedzka K."/>
            <person name="Martijn J."/>
            <person name="Lind A.E."/>
            <person name="van Eijk R."/>
            <person name="Schleper C."/>
            <person name="Guy L."/>
            <person name="Ettema T.J."/>
        </authorList>
    </citation>
    <scope>NUCLEOTIDE SEQUENCE</scope>
</reference>
<evidence type="ECO:0000313" key="1">
    <source>
        <dbReference type="EMBL" id="KKM79653.1"/>
    </source>
</evidence>
<organism evidence="1">
    <name type="scientific">marine sediment metagenome</name>
    <dbReference type="NCBI Taxonomy" id="412755"/>
    <lineage>
        <taxon>unclassified sequences</taxon>
        <taxon>metagenomes</taxon>
        <taxon>ecological metagenomes</taxon>
    </lineage>
</organism>
<name>A0A0F9KCD8_9ZZZZ</name>
<protein>
    <submittedName>
        <fullName evidence="1">Uncharacterized protein</fullName>
    </submittedName>
</protein>
<dbReference type="AlphaFoldDB" id="A0A0F9KCD8"/>
<accession>A0A0F9KCD8</accession>